<comment type="caution">
    <text evidence="1">The sequence shown here is derived from an EMBL/GenBank/DDBJ whole genome shotgun (WGS) entry which is preliminary data.</text>
</comment>
<evidence type="ECO:0000313" key="1">
    <source>
        <dbReference type="EMBL" id="GAA2342746.1"/>
    </source>
</evidence>
<dbReference type="RefSeq" id="WP_344612679.1">
    <property type="nucleotide sequence ID" value="NZ_BAAARV010000022.1"/>
</dbReference>
<dbReference type="Pfam" id="PF06224">
    <property type="entry name" value="AlkZ-like"/>
    <property type="match status" value="1"/>
</dbReference>
<organism evidence="1 2">
    <name type="scientific">Dactylosporangium salmoneum</name>
    <dbReference type="NCBI Taxonomy" id="53361"/>
    <lineage>
        <taxon>Bacteria</taxon>
        <taxon>Bacillati</taxon>
        <taxon>Actinomycetota</taxon>
        <taxon>Actinomycetes</taxon>
        <taxon>Micromonosporales</taxon>
        <taxon>Micromonosporaceae</taxon>
        <taxon>Dactylosporangium</taxon>
    </lineage>
</organism>
<dbReference type="PANTHER" id="PTHR38479:SF2">
    <property type="entry name" value="WINGED HELIX DNA-BINDING DOMAIN-CONTAINING PROTEIN"/>
    <property type="match status" value="1"/>
</dbReference>
<proteinExistence type="predicted"/>
<dbReference type="InterPro" id="IPR009351">
    <property type="entry name" value="AlkZ-like"/>
</dbReference>
<dbReference type="PANTHER" id="PTHR38479">
    <property type="entry name" value="LMO0824 PROTEIN"/>
    <property type="match status" value="1"/>
</dbReference>
<protein>
    <submittedName>
        <fullName evidence="1">Winged helix DNA-binding domain-containing protein</fullName>
    </submittedName>
</protein>
<reference evidence="1 2" key="1">
    <citation type="journal article" date="2019" name="Int. J. Syst. Evol. Microbiol.">
        <title>The Global Catalogue of Microorganisms (GCM) 10K type strain sequencing project: providing services to taxonomists for standard genome sequencing and annotation.</title>
        <authorList>
            <consortium name="The Broad Institute Genomics Platform"/>
            <consortium name="The Broad Institute Genome Sequencing Center for Infectious Disease"/>
            <person name="Wu L."/>
            <person name="Ma J."/>
        </authorList>
    </citation>
    <scope>NUCLEOTIDE SEQUENCE [LARGE SCALE GENOMIC DNA]</scope>
    <source>
        <strain evidence="1 2">JCM 3272</strain>
    </source>
</reference>
<keyword evidence="2" id="KW-1185">Reference proteome</keyword>
<keyword evidence="1" id="KW-0238">DNA-binding</keyword>
<dbReference type="EMBL" id="BAAARV010000022">
    <property type="protein sequence ID" value="GAA2342746.1"/>
    <property type="molecule type" value="Genomic_DNA"/>
</dbReference>
<gene>
    <name evidence="1" type="ORF">GCM10010170_027090</name>
</gene>
<accession>A0ABN3G2K3</accession>
<name>A0ABN3G2K3_9ACTN</name>
<evidence type="ECO:0000313" key="2">
    <source>
        <dbReference type="Proteomes" id="UP001501444"/>
    </source>
</evidence>
<dbReference type="Proteomes" id="UP001501444">
    <property type="component" value="Unassembled WGS sequence"/>
</dbReference>
<dbReference type="GO" id="GO:0003677">
    <property type="term" value="F:DNA binding"/>
    <property type="evidence" value="ECO:0007669"/>
    <property type="project" value="UniProtKB-KW"/>
</dbReference>
<sequence length="372" mass="40485">MPKVLDRRSLNRATLARQLLLERSALSVPEAVEHLVGLQAQTPHSWYTGLWNRLTGFRPEHASDLLADGRLVRAATLRSTIHLMTTRDALAVRPLVGVVGERMWASNFGRKLGLPPQEVTEVVAEGRRILAEAPSTFAELGQRLGARWPGRDQAAMAQAVRVFETLVQVPPRGLWGRSGKAAHTTADAWRPDLAGTVPPMPVEELVRRYLGAFGPATVRDAQTWSGLTRLAEVFEALRPGLVVFADEQGRELFDLPEAPRPGPDAPAAPRLLYDFDNLLLGHADRTRVVTESFTGFEGQNMMPAAILVDGFTAGFWRVSVTKARATLWIAPLDGPIDVSSEAAGLLEFLAPGAGHEIRSVEGGWRALVDASA</sequence>